<name>A0AAU9IZV9_9CILI</name>
<organism evidence="3 4">
    <name type="scientific">Blepharisma stoltei</name>
    <dbReference type="NCBI Taxonomy" id="1481888"/>
    <lineage>
        <taxon>Eukaryota</taxon>
        <taxon>Sar</taxon>
        <taxon>Alveolata</taxon>
        <taxon>Ciliophora</taxon>
        <taxon>Postciliodesmatophora</taxon>
        <taxon>Heterotrichea</taxon>
        <taxon>Heterotrichida</taxon>
        <taxon>Blepharismidae</taxon>
        <taxon>Blepharisma</taxon>
    </lineage>
</organism>
<gene>
    <name evidence="3" type="ORF">BSTOLATCC_MIC28635</name>
</gene>
<feature type="coiled-coil region" evidence="1">
    <location>
        <begin position="151"/>
        <end position="217"/>
    </location>
</feature>
<evidence type="ECO:0000313" key="4">
    <source>
        <dbReference type="Proteomes" id="UP001162131"/>
    </source>
</evidence>
<dbReference type="AlphaFoldDB" id="A0AAU9IZV9"/>
<reference evidence="3" key="1">
    <citation type="submission" date="2021-09" db="EMBL/GenBank/DDBJ databases">
        <authorList>
            <consortium name="AG Swart"/>
            <person name="Singh M."/>
            <person name="Singh A."/>
            <person name="Seah K."/>
            <person name="Emmerich C."/>
        </authorList>
    </citation>
    <scope>NUCLEOTIDE SEQUENCE</scope>
    <source>
        <strain evidence="3">ATCC30299</strain>
    </source>
</reference>
<feature type="region of interest" description="Disordered" evidence="2">
    <location>
        <begin position="115"/>
        <end position="137"/>
    </location>
</feature>
<evidence type="ECO:0000256" key="1">
    <source>
        <dbReference type="SAM" id="Coils"/>
    </source>
</evidence>
<evidence type="ECO:0000256" key="2">
    <source>
        <dbReference type="SAM" id="MobiDB-lite"/>
    </source>
</evidence>
<comment type="caution">
    <text evidence="3">The sequence shown here is derived from an EMBL/GenBank/DDBJ whole genome shotgun (WGS) entry which is preliminary data.</text>
</comment>
<keyword evidence="4" id="KW-1185">Reference proteome</keyword>
<proteinExistence type="predicted"/>
<evidence type="ECO:0000313" key="3">
    <source>
        <dbReference type="EMBL" id="CAG9321352.1"/>
    </source>
</evidence>
<feature type="compositionally biased region" description="Polar residues" evidence="2">
    <location>
        <begin position="120"/>
        <end position="130"/>
    </location>
</feature>
<sequence>MDKLSPRAQTVNSPKSTVNWKSENFLDANFTSFNSKFNVEKISARLALFSPSRRHLGFAKVDKLEKNAVANLDQWEYSRKGDNYLLSLVEAQESLKRKLDHSDVVELQLCARRGKDPVQSRPTTQQTSNLHEFRQSKRVEEEQFKERCKYYRSYEEELDHLCNDLDNQLKTCNEKRETYRKECSEMREEMKTAMEDLKNWKKEIAEAEKKEKMKMRRRQMEMAQFLSKKQNLREDTIRRESETTVILESITVEISKRMKWLTDLDEQSTDLRRKLLQIKNEQIKHYSDLLREGKDTRSEGLQWIVKILWKLQCKLSIENFPAFLDEAAVKFVIQQAEKSQEIDNLLESLINYTGKRITLQRASSNDRWNNVKDRLAKITQNIRIKKPEYKVDRKTRQVNIIWENYDSGLVSTKSLNSTTNFGEVLILQQNISKLKEEYQKVQEVEIKRLTHECSVNNYESRYRTTLKELLSAIIGIECVDKYMVLVMKEQRDIITSVQNTKTFKFSSKDSLRLNLSK</sequence>
<dbReference type="EMBL" id="CAJZBQ010000028">
    <property type="protein sequence ID" value="CAG9321352.1"/>
    <property type="molecule type" value="Genomic_DNA"/>
</dbReference>
<protein>
    <submittedName>
        <fullName evidence="3">Uncharacterized protein</fullName>
    </submittedName>
</protein>
<dbReference type="Proteomes" id="UP001162131">
    <property type="component" value="Unassembled WGS sequence"/>
</dbReference>
<keyword evidence="1" id="KW-0175">Coiled coil</keyword>
<accession>A0AAU9IZV9</accession>